<keyword evidence="1" id="KW-0805">Transcription regulation</keyword>
<dbReference type="GO" id="GO:0006547">
    <property type="term" value="P:L-histidine metabolic process"/>
    <property type="evidence" value="ECO:0007669"/>
    <property type="project" value="UniProtKB-UniRule"/>
</dbReference>
<evidence type="ECO:0000259" key="5">
    <source>
        <dbReference type="PROSITE" id="PS50949"/>
    </source>
</evidence>
<dbReference type="SUPFAM" id="SSF46785">
    <property type="entry name" value="Winged helix' DNA-binding domain"/>
    <property type="match status" value="1"/>
</dbReference>
<evidence type="ECO:0000256" key="4">
    <source>
        <dbReference type="NCBIfam" id="TIGR02018"/>
    </source>
</evidence>
<reference evidence="6 7" key="1">
    <citation type="submission" date="2014-06" db="EMBL/GenBank/DDBJ databases">
        <title>Rhizobium pelagicum/R2-400B4.</title>
        <authorList>
            <person name="Kimes N.E."/>
            <person name="Lopez-Perez M."/>
        </authorList>
    </citation>
    <scope>NUCLEOTIDE SEQUENCE [LARGE SCALE GENOMIC DNA]</scope>
    <source>
        <strain evidence="6 7">R2-400B4</strain>
    </source>
</reference>
<dbReference type="Gene3D" id="3.40.1410.10">
    <property type="entry name" value="Chorismate lyase-like"/>
    <property type="match status" value="1"/>
</dbReference>
<dbReference type="InterPro" id="IPR036388">
    <property type="entry name" value="WH-like_DNA-bd_sf"/>
</dbReference>
<proteinExistence type="predicted"/>
<dbReference type="PROSITE" id="PS50949">
    <property type="entry name" value="HTH_GNTR"/>
    <property type="match status" value="1"/>
</dbReference>
<evidence type="ECO:0000256" key="2">
    <source>
        <dbReference type="ARBA" id="ARBA00023125"/>
    </source>
</evidence>
<dbReference type="SMART" id="SM00866">
    <property type="entry name" value="UTRA"/>
    <property type="match status" value="1"/>
</dbReference>
<keyword evidence="3" id="KW-0804">Transcription</keyword>
<name>A0A922T9Z1_9HYPH</name>
<dbReference type="EMBL" id="JOKJ01000027">
    <property type="protein sequence ID" value="KEQ04144.1"/>
    <property type="molecule type" value="Genomic_DNA"/>
</dbReference>
<dbReference type="Pfam" id="PF00392">
    <property type="entry name" value="GntR"/>
    <property type="match status" value="1"/>
</dbReference>
<dbReference type="Gene3D" id="1.10.10.10">
    <property type="entry name" value="Winged helix-like DNA-binding domain superfamily/Winged helix DNA-binding domain"/>
    <property type="match status" value="1"/>
</dbReference>
<dbReference type="Pfam" id="PF07702">
    <property type="entry name" value="UTRA"/>
    <property type="match status" value="1"/>
</dbReference>
<evidence type="ECO:0000313" key="6">
    <source>
        <dbReference type="EMBL" id="KEQ04144.1"/>
    </source>
</evidence>
<keyword evidence="7" id="KW-1185">Reference proteome</keyword>
<dbReference type="InterPro" id="IPR036390">
    <property type="entry name" value="WH_DNA-bd_sf"/>
</dbReference>
<evidence type="ECO:0000256" key="3">
    <source>
        <dbReference type="ARBA" id="ARBA00023163"/>
    </source>
</evidence>
<dbReference type="InterPro" id="IPR050679">
    <property type="entry name" value="Bact_HTH_transcr_reg"/>
</dbReference>
<dbReference type="PRINTS" id="PR00035">
    <property type="entry name" value="HTHGNTR"/>
</dbReference>
<keyword evidence="2" id="KW-0238">DNA-binding</keyword>
<dbReference type="SUPFAM" id="SSF64288">
    <property type="entry name" value="Chorismate lyase-like"/>
    <property type="match status" value="1"/>
</dbReference>
<dbReference type="GO" id="GO:0003700">
    <property type="term" value="F:DNA-binding transcription factor activity"/>
    <property type="evidence" value="ECO:0007669"/>
    <property type="project" value="UniProtKB-UniRule"/>
</dbReference>
<dbReference type="PANTHER" id="PTHR44846:SF16">
    <property type="entry name" value="TRANSCRIPTIONAL REGULATOR PHNF-RELATED"/>
    <property type="match status" value="1"/>
</dbReference>
<dbReference type="CDD" id="cd07377">
    <property type="entry name" value="WHTH_GntR"/>
    <property type="match status" value="1"/>
</dbReference>
<dbReference type="PANTHER" id="PTHR44846">
    <property type="entry name" value="MANNOSYL-D-GLYCERATE TRANSPORT/METABOLISM SYSTEM REPRESSOR MNGR-RELATED"/>
    <property type="match status" value="1"/>
</dbReference>
<dbReference type="RefSeq" id="WP_245280308.1">
    <property type="nucleotide sequence ID" value="NZ_CAJXID010000033.1"/>
</dbReference>
<dbReference type="Proteomes" id="UP000052167">
    <property type="component" value="Unassembled WGS sequence"/>
</dbReference>
<organism evidence="6 7">
    <name type="scientific">Pseudorhizobium pelagicum</name>
    <dbReference type="NCBI Taxonomy" id="1509405"/>
    <lineage>
        <taxon>Bacteria</taxon>
        <taxon>Pseudomonadati</taxon>
        <taxon>Pseudomonadota</taxon>
        <taxon>Alphaproteobacteria</taxon>
        <taxon>Hyphomicrobiales</taxon>
        <taxon>Rhizobiaceae</taxon>
        <taxon>Rhizobium/Agrobacterium group</taxon>
        <taxon>Pseudorhizobium</taxon>
    </lineage>
</organism>
<evidence type="ECO:0000256" key="1">
    <source>
        <dbReference type="ARBA" id="ARBA00023015"/>
    </source>
</evidence>
<dbReference type="GO" id="GO:0003677">
    <property type="term" value="F:DNA binding"/>
    <property type="evidence" value="ECO:0007669"/>
    <property type="project" value="UniProtKB-UniRule"/>
</dbReference>
<sequence>MTAVISPNLTLHQRILSDVEGKIVSGEWPPGHRLPFEVELAAQYNCSRMTVNKVMTQLAKSGLIKRRKKSGSFVARPQAQSAVLEITDIEAEVRSLNLPYSFTVRHRTTRPAGGADLQVFDAGVPSEVLEIVCIHFAGERQFCVEERLINLTNVPDAAEADFARVSPGQWLLGEVPWSTAEHRIRAVAASAEMAAMLDIPKGSPCLLIERRTWSGSGPLTYVRLTYPGDSHSLVARFAPAS</sequence>
<dbReference type="InterPro" id="IPR010248">
    <property type="entry name" value="His_ut_repres"/>
</dbReference>
<dbReference type="InterPro" id="IPR000524">
    <property type="entry name" value="Tscrpt_reg_HTH_GntR"/>
</dbReference>
<evidence type="ECO:0000313" key="7">
    <source>
        <dbReference type="Proteomes" id="UP000052167"/>
    </source>
</evidence>
<dbReference type="InterPro" id="IPR028978">
    <property type="entry name" value="Chorismate_lyase_/UTRA_dom_sf"/>
</dbReference>
<feature type="domain" description="HTH gntR-type" evidence="5">
    <location>
        <begin position="9"/>
        <end position="77"/>
    </location>
</feature>
<dbReference type="AlphaFoldDB" id="A0A922T9Z1"/>
<gene>
    <name evidence="6" type="ORF">GV68_13865</name>
</gene>
<protein>
    <recommendedName>
        <fullName evidence="4">Histidine utilization repressor</fullName>
    </recommendedName>
</protein>
<dbReference type="InterPro" id="IPR011663">
    <property type="entry name" value="UTRA"/>
</dbReference>
<dbReference type="GO" id="GO:0045892">
    <property type="term" value="P:negative regulation of DNA-templated transcription"/>
    <property type="evidence" value="ECO:0007669"/>
    <property type="project" value="UniProtKB-UniRule"/>
</dbReference>
<dbReference type="NCBIfam" id="TIGR02018">
    <property type="entry name" value="his_ut_repres"/>
    <property type="match status" value="1"/>
</dbReference>
<accession>A0A922T9Z1</accession>
<comment type="caution">
    <text evidence="6">The sequence shown here is derived from an EMBL/GenBank/DDBJ whole genome shotgun (WGS) entry which is preliminary data.</text>
</comment>
<dbReference type="SMART" id="SM00345">
    <property type="entry name" value="HTH_GNTR"/>
    <property type="match status" value="1"/>
</dbReference>